<dbReference type="Proteomes" id="UP000014216">
    <property type="component" value="Unassembled WGS sequence"/>
</dbReference>
<dbReference type="EMBL" id="APJX01000007">
    <property type="protein sequence ID" value="EMS78534.1"/>
    <property type="molecule type" value="Genomic_DNA"/>
</dbReference>
<dbReference type="AlphaFoldDB" id="S0FZ87"/>
<organism evidence="2 3">
    <name type="scientific">Desulfotignum phosphitoxidans DSM 13687</name>
    <dbReference type="NCBI Taxonomy" id="1286635"/>
    <lineage>
        <taxon>Bacteria</taxon>
        <taxon>Pseudomonadati</taxon>
        <taxon>Thermodesulfobacteriota</taxon>
        <taxon>Desulfobacteria</taxon>
        <taxon>Desulfobacterales</taxon>
        <taxon>Desulfobacteraceae</taxon>
        <taxon>Desulfotignum</taxon>
    </lineage>
</organism>
<evidence type="ECO:0000313" key="2">
    <source>
        <dbReference type="EMBL" id="EMS78534.1"/>
    </source>
</evidence>
<accession>S0FZ87</accession>
<dbReference type="OrthoDB" id="9778918at2"/>
<proteinExistence type="predicted"/>
<feature type="region of interest" description="Disordered" evidence="1">
    <location>
        <begin position="555"/>
        <end position="577"/>
    </location>
</feature>
<evidence type="ECO:0000256" key="1">
    <source>
        <dbReference type="SAM" id="MobiDB-lite"/>
    </source>
</evidence>
<keyword evidence="3" id="KW-1185">Reference proteome</keyword>
<dbReference type="CDD" id="cd09757">
    <property type="entry name" value="Cas8c_I-C"/>
    <property type="match status" value="1"/>
</dbReference>
<sequence length="577" mass="65937">MIFHSLISLYDRLSDTDKVPPYGFSFEDIGFMVIIDKKGKLVGDPQDLRQQIKADTYQYHTSMVPYSNKVNVRSGKGAVETPNFMVDKADYIFGMSGKSEKKGHHCSFFKRVQEVCDNSSDEGILAVKAFCETWNPDDSPRLKYWNEMCGTHGKWIAFRLQGDPGFIHERDEVKKRWTDFITKEEYPKGVSFIDGKEHNIQHQFAQFKFGSGASLVSFNEVAYESYSKKRGENAPISVAAEFKSSAALKFLFRSKTQRMRIGDATVVFWAERKSSIEKIFGQILNPSWEDQAAANQVKMFLGGVKKGVLPNDLQSEENLKFFILGLSLNKARLALRFWFVCTVGDLIKKLQAHFSDLEMELSSEDDIQYPGIWHLLKETARETKNISPVLSGALTRSILTGANYPQGFFQSVLGRVRVDRKINYLKASIIKAVLQRNYKKEIPMSLDTERKDVAYLLGRLFAVLEKAQKDALGKINTTIKDRFFSAASATPASVFPRLLRLSQHHIEKSEYGYKSDQRISEIMEHIDNFPSHMDLQNQGVFAIAYYHQKNAMDREMKEAVKNKKDKQTQKDQGEKND</sequence>
<dbReference type="RefSeq" id="WP_006966954.1">
    <property type="nucleotide sequence ID" value="NZ_APJX01000007.1"/>
</dbReference>
<evidence type="ECO:0000313" key="3">
    <source>
        <dbReference type="Proteomes" id="UP000014216"/>
    </source>
</evidence>
<protein>
    <submittedName>
        <fullName evidence="2">CRISPR subtype I-C/DVULG-associated protein Cas8c/Csd1</fullName>
    </submittedName>
</protein>
<comment type="caution">
    <text evidence="2">The sequence shown here is derived from an EMBL/GenBank/DDBJ whole genome shotgun (WGS) entry which is preliminary data.</text>
</comment>
<reference evidence="2 3" key="1">
    <citation type="journal article" date="2013" name="Genome Announc.">
        <title>Draft Genome Sequence of Desulfotignum phosphitoxidans DSM 13687 Strain FiPS-3.</title>
        <authorList>
            <person name="Poehlein A."/>
            <person name="Daniel R."/>
            <person name="Simeonova D.D."/>
        </authorList>
    </citation>
    <scope>NUCLEOTIDE SEQUENCE [LARGE SCALE GENOMIC DNA]</scope>
    <source>
        <strain evidence="2 3">DSM 13687</strain>
    </source>
</reference>
<dbReference type="Pfam" id="PF09709">
    <property type="entry name" value="Cas_Csd1"/>
    <property type="match status" value="1"/>
</dbReference>
<gene>
    <name evidence="2" type="primary">cas8c</name>
    <name evidence="2" type="ORF">Dpo_7c00040</name>
</gene>
<dbReference type="InterPro" id="IPR010144">
    <property type="entry name" value="CRISPR-assoc_prot_Csd1-typ"/>
</dbReference>
<dbReference type="PATRIC" id="fig|1286635.3.peg.3170"/>
<dbReference type="NCBIfam" id="TIGR01863">
    <property type="entry name" value="cas_Csd1"/>
    <property type="match status" value="1"/>
</dbReference>
<name>S0FZ87_9BACT</name>